<sequence length="435" mass="45836">MRVSHIAGGVLLAAAAGAAGFAVLAWQPEIEPVEPPARAAFDQAEIAEGAKLAALGNCLQCHTAPGGKPFAGGYPLETPFGTIHGTNITPDPETGIGTWSAEAFRRAMAEGVGRSGEHLYPGFPYDHFTRVTDRDNRALYAYLMTREPVRAEAPPNRLPLPLTFRPLLAGWKLLFLEAGEYRPDPERSDEWNRGAYLAEGLAHCGACHTPRNALGAREAGREFAGGFSEGWYAPALDRDSAAPVPWTRDALFDYLRTGVSEDHAVASGPMAPVVRNLSDVPDADIRAIATYVADRMGAPDGPAPAPPAPPPPAPVARAGGEERGQEQGRAAAIYAGACATCHEPGGPLQFQAPVALDRATSLAQPNPSNAIRAILHGVETPDAAAQPLMPGFANALTDAQVAELTAWLRTRFSGGPAWDDLEAEVAEARSGRSAE</sequence>
<dbReference type="EMBL" id="CP067422">
    <property type="protein sequence ID" value="QQP93377.1"/>
    <property type="molecule type" value="Genomic_DNA"/>
</dbReference>
<evidence type="ECO:0000256" key="9">
    <source>
        <dbReference type="PROSITE-ProRule" id="PRU00433"/>
    </source>
</evidence>
<evidence type="ECO:0000259" key="11">
    <source>
        <dbReference type="PROSITE" id="PS51007"/>
    </source>
</evidence>
<dbReference type="RefSeq" id="WP_201082915.1">
    <property type="nucleotide sequence ID" value="NZ_CP067422.1"/>
</dbReference>
<keyword evidence="6" id="KW-0677">Repeat</keyword>
<dbReference type="InterPro" id="IPR051459">
    <property type="entry name" value="Cytochrome_c-type_DH"/>
</dbReference>
<keyword evidence="8" id="KW-0472">Membrane</keyword>
<evidence type="ECO:0000313" key="12">
    <source>
        <dbReference type="EMBL" id="QQP93377.1"/>
    </source>
</evidence>
<feature type="compositionally biased region" description="Pro residues" evidence="10">
    <location>
        <begin position="301"/>
        <end position="314"/>
    </location>
</feature>
<keyword evidence="4 9" id="KW-0479">Metal-binding</keyword>
<protein>
    <submittedName>
        <fullName evidence="12">C-type cytochrome</fullName>
    </submittedName>
</protein>
<dbReference type="PIRSF" id="PIRSF000018">
    <property type="entry name" value="Mb_ADH_cyt_c"/>
    <property type="match status" value="1"/>
</dbReference>
<evidence type="ECO:0000256" key="7">
    <source>
        <dbReference type="ARBA" id="ARBA00023004"/>
    </source>
</evidence>
<keyword evidence="3 9" id="KW-0349">Heme</keyword>
<dbReference type="PANTHER" id="PTHR35008:SF8">
    <property type="entry name" value="ALCOHOL DEHYDROGENASE CYTOCHROME C SUBUNIT"/>
    <property type="match status" value="1"/>
</dbReference>
<keyword evidence="13" id="KW-1185">Reference proteome</keyword>
<keyword evidence="5" id="KW-0732">Signal</keyword>
<feature type="domain" description="Cytochrome c" evidence="11">
    <location>
        <begin position="325"/>
        <end position="412"/>
    </location>
</feature>
<feature type="domain" description="Cytochrome c" evidence="11">
    <location>
        <begin position="189"/>
        <end position="296"/>
    </location>
</feature>
<geneLocation type="plasmid" evidence="12 13">
    <name>pTT6-2</name>
</geneLocation>
<comment type="subcellular location">
    <subcellularLocation>
        <location evidence="1">Cell membrane</location>
    </subcellularLocation>
</comment>
<evidence type="ECO:0000256" key="10">
    <source>
        <dbReference type="SAM" id="MobiDB-lite"/>
    </source>
</evidence>
<proteinExistence type="predicted"/>
<keyword evidence="7 9" id="KW-0408">Iron</keyword>
<evidence type="ECO:0000256" key="6">
    <source>
        <dbReference type="ARBA" id="ARBA00022737"/>
    </source>
</evidence>
<accession>A0ABX7BJY7</accession>
<dbReference type="InterPro" id="IPR014353">
    <property type="entry name" value="Membr-bd_ADH_cyt_c"/>
</dbReference>
<name>A0ABX7BJY7_9PROT</name>
<evidence type="ECO:0000256" key="8">
    <source>
        <dbReference type="ARBA" id="ARBA00023136"/>
    </source>
</evidence>
<dbReference type="Pfam" id="PF00034">
    <property type="entry name" value="Cytochrom_C"/>
    <property type="match status" value="2"/>
</dbReference>
<evidence type="ECO:0000256" key="4">
    <source>
        <dbReference type="ARBA" id="ARBA00022723"/>
    </source>
</evidence>
<keyword evidence="12" id="KW-0614">Plasmid</keyword>
<organism evidence="12 13">
    <name type="scientific">Skermanella cutis</name>
    <dbReference type="NCBI Taxonomy" id="2775420"/>
    <lineage>
        <taxon>Bacteria</taxon>
        <taxon>Pseudomonadati</taxon>
        <taxon>Pseudomonadota</taxon>
        <taxon>Alphaproteobacteria</taxon>
        <taxon>Rhodospirillales</taxon>
        <taxon>Azospirillaceae</taxon>
        <taxon>Skermanella</taxon>
    </lineage>
</organism>
<reference evidence="12" key="1">
    <citation type="submission" date="2021-02" db="EMBL/GenBank/DDBJ databases">
        <title>Skermanella TT6 skin isolate.</title>
        <authorList>
            <person name="Lee K."/>
            <person name="Ganzorig M."/>
        </authorList>
    </citation>
    <scope>NUCLEOTIDE SEQUENCE</scope>
    <source>
        <strain evidence="12">TT6</strain>
    </source>
</reference>
<dbReference type="Gene3D" id="1.10.760.10">
    <property type="entry name" value="Cytochrome c-like domain"/>
    <property type="match status" value="3"/>
</dbReference>
<evidence type="ECO:0000256" key="3">
    <source>
        <dbReference type="ARBA" id="ARBA00022617"/>
    </source>
</evidence>
<evidence type="ECO:0000313" key="13">
    <source>
        <dbReference type="Proteomes" id="UP000595197"/>
    </source>
</evidence>
<gene>
    <name evidence="12" type="ORF">IGS68_32645</name>
</gene>
<dbReference type="SUPFAM" id="SSF46626">
    <property type="entry name" value="Cytochrome c"/>
    <property type="match status" value="3"/>
</dbReference>
<keyword evidence="2" id="KW-1003">Cell membrane</keyword>
<dbReference type="PROSITE" id="PS51007">
    <property type="entry name" value="CYTC"/>
    <property type="match status" value="3"/>
</dbReference>
<feature type="region of interest" description="Disordered" evidence="10">
    <location>
        <begin position="297"/>
        <end position="326"/>
    </location>
</feature>
<evidence type="ECO:0000256" key="5">
    <source>
        <dbReference type="ARBA" id="ARBA00022729"/>
    </source>
</evidence>
<dbReference type="InterPro" id="IPR036909">
    <property type="entry name" value="Cyt_c-like_dom_sf"/>
</dbReference>
<dbReference type="InterPro" id="IPR009056">
    <property type="entry name" value="Cyt_c-like_dom"/>
</dbReference>
<evidence type="ECO:0000256" key="2">
    <source>
        <dbReference type="ARBA" id="ARBA00022475"/>
    </source>
</evidence>
<dbReference type="PANTHER" id="PTHR35008">
    <property type="entry name" value="BLL4482 PROTEIN-RELATED"/>
    <property type="match status" value="1"/>
</dbReference>
<evidence type="ECO:0000256" key="1">
    <source>
        <dbReference type="ARBA" id="ARBA00004236"/>
    </source>
</evidence>
<dbReference type="Proteomes" id="UP000595197">
    <property type="component" value="Plasmid pTT6-2"/>
</dbReference>
<feature type="domain" description="Cytochrome c" evidence="11">
    <location>
        <begin position="44"/>
        <end position="147"/>
    </location>
</feature>